<dbReference type="CDD" id="cd06171">
    <property type="entry name" value="Sigma70_r4"/>
    <property type="match status" value="1"/>
</dbReference>
<gene>
    <name evidence="7" type="ORF">S01H1_26561</name>
</gene>
<comment type="similarity">
    <text evidence="1">Belongs to the sigma-70 factor family. ECF subfamily.</text>
</comment>
<dbReference type="InterPro" id="IPR013324">
    <property type="entry name" value="RNA_pol_sigma_r3/r4-like"/>
</dbReference>
<dbReference type="InterPro" id="IPR007627">
    <property type="entry name" value="RNA_pol_sigma70_r2"/>
</dbReference>
<dbReference type="SUPFAM" id="SSF88659">
    <property type="entry name" value="Sigma3 and sigma4 domains of RNA polymerase sigma factors"/>
    <property type="match status" value="1"/>
</dbReference>
<dbReference type="InterPro" id="IPR036388">
    <property type="entry name" value="WH-like_DNA-bd_sf"/>
</dbReference>
<evidence type="ECO:0000256" key="2">
    <source>
        <dbReference type="ARBA" id="ARBA00023015"/>
    </source>
</evidence>
<dbReference type="Pfam" id="PF04542">
    <property type="entry name" value="Sigma70_r2"/>
    <property type="match status" value="1"/>
</dbReference>
<keyword evidence="2" id="KW-0805">Transcription regulation</keyword>
<dbReference type="Pfam" id="PF08281">
    <property type="entry name" value="Sigma70_r4_2"/>
    <property type="match status" value="1"/>
</dbReference>
<protein>
    <recommendedName>
        <fullName evidence="8">HTH luxR-type domain-containing protein</fullName>
    </recommendedName>
</protein>
<evidence type="ECO:0000256" key="4">
    <source>
        <dbReference type="ARBA" id="ARBA00023163"/>
    </source>
</evidence>
<organism evidence="7">
    <name type="scientific">marine sediment metagenome</name>
    <dbReference type="NCBI Taxonomy" id="412755"/>
    <lineage>
        <taxon>unclassified sequences</taxon>
        <taxon>metagenomes</taxon>
        <taxon>ecological metagenomes</taxon>
    </lineage>
</organism>
<feature type="domain" description="RNA polymerase sigma-70 region 2" evidence="5">
    <location>
        <begin position="29"/>
        <end position="95"/>
    </location>
</feature>
<feature type="domain" description="RNA polymerase sigma factor 70 region 4 type 2" evidence="6">
    <location>
        <begin position="137"/>
        <end position="185"/>
    </location>
</feature>
<dbReference type="GO" id="GO:0016987">
    <property type="term" value="F:sigma factor activity"/>
    <property type="evidence" value="ECO:0007669"/>
    <property type="project" value="UniProtKB-KW"/>
</dbReference>
<keyword evidence="3" id="KW-0731">Sigma factor</keyword>
<dbReference type="InterPro" id="IPR014284">
    <property type="entry name" value="RNA_pol_sigma-70_dom"/>
</dbReference>
<evidence type="ECO:0000259" key="5">
    <source>
        <dbReference type="Pfam" id="PF04542"/>
    </source>
</evidence>
<dbReference type="AlphaFoldDB" id="X0VAZ1"/>
<reference evidence="7" key="1">
    <citation type="journal article" date="2014" name="Front. Microbiol.">
        <title>High frequency of phylogenetically diverse reductive dehalogenase-homologous genes in deep subseafloor sedimentary metagenomes.</title>
        <authorList>
            <person name="Kawai M."/>
            <person name="Futagami T."/>
            <person name="Toyoda A."/>
            <person name="Takaki Y."/>
            <person name="Nishi S."/>
            <person name="Hori S."/>
            <person name="Arai W."/>
            <person name="Tsubouchi T."/>
            <person name="Morono Y."/>
            <person name="Uchiyama I."/>
            <person name="Ito T."/>
            <person name="Fujiyama A."/>
            <person name="Inagaki F."/>
            <person name="Takami H."/>
        </authorList>
    </citation>
    <scope>NUCLEOTIDE SEQUENCE</scope>
    <source>
        <strain evidence="7">Expedition CK06-06</strain>
    </source>
</reference>
<dbReference type="PANTHER" id="PTHR43133:SF25">
    <property type="entry name" value="RNA POLYMERASE SIGMA FACTOR RFAY-RELATED"/>
    <property type="match status" value="1"/>
</dbReference>
<evidence type="ECO:0000313" key="7">
    <source>
        <dbReference type="EMBL" id="GAF97785.1"/>
    </source>
</evidence>
<evidence type="ECO:0000256" key="1">
    <source>
        <dbReference type="ARBA" id="ARBA00010641"/>
    </source>
</evidence>
<dbReference type="GO" id="GO:0003677">
    <property type="term" value="F:DNA binding"/>
    <property type="evidence" value="ECO:0007669"/>
    <property type="project" value="InterPro"/>
</dbReference>
<comment type="caution">
    <text evidence="7">The sequence shown here is derived from an EMBL/GenBank/DDBJ whole genome shotgun (WGS) entry which is preliminary data.</text>
</comment>
<proteinExistence type="inferred from homology"/>
<dbReference type="SUPFAM" id="SSF88946">
    <property type="entry name" value="Sigma2 domain of RNA polymerase sigma factors"/>
    <property type="match status" value="1"/>
</dbReference>
<dbReference type="GO" id="GO:0006352">
    <property type="term" value="P:DNA-templated transcription initiation"/>
    <property type="evidence" value="ECO:0007669"/>
    <property type="project" value="InterPro"/>
</dbReference>
<dbReference type="InterPro" id="IPR013249">
    <property type="entry name" value="RNA_pol_sigma70_r4_t2"/>
</dbReference>
<dbReference type="NCBIfam" id="TIGR02937">
    <property type="entry name" value="sigma70-ECF"/>
    <property type="match status" value="1"/>
</dbReference>
<keyword evidence="4" id="KW-0804">Transcription</keyword>
<dbReference type="InterPro" id="IPR013325">
    <property type="entry name" value="RNA_pol_sigma_r2"/>
</dbReference>
<evidence type="ECO:0008006" key="8">
    <source>
        <dbReference type="Google" id="ProtNLM"/>
    </source>
</evidence>
<accession>X0VAZ1</accession>
<name>X0VAZ1_9ZZZZ</name>
<dbReference type="Gene3D" id="1.10.1740.10">
    <property type="match status" value="1"/>
</dbReference>
<evidence type="ECO:0000259" key="6">
    <source>
        <dbReference type="Pfam" id="PF08281"/>
    </source>
</evidence>
<dbReference type="EMBL" id="BARS01016104">
    <property type="protein sequence ID" value="GAF97785.1"/>
    <property type="molecule type" value="Genomic_DNA"/>
</dbReference>
<dbReference type="InterPro" id="IPR039425">
    <property type="entry name" value="RNA_pol_sigma-70-like"/>
</dbReference>
<dbReference type="Gene3D" id="1.10.10.10">
    <property type="entry name" value="Winged helix-like DNA-binding domain superfamily/Winged helix DNA-binding domain"/>
    <property type="match status" value="1"/>
</dbReference>
<dbReference type="PANTHER" id="PTHR43133">
    <property type="entry name" value="RNA POLYMERASE ECF-TYPE SIGMA FACTO"/>
    <property type="match status" value="1"/>
</dbReference>
<evidence type="ECO:0000256" key="3">
    <source>
        <dbReference type="ARBA" id="ARBA00023082"/>
    </source>
</evidence>
<sequence>MEPGLDKLSDAELFARYAAGEEDAFREVVNRYRNGLYVFLRRFLNRPSLVEEVFQETFLQLFTSRDSFDTSRPLRPWLFTIAANKAKDVLRKQHRAITIPIGAIAEQQDMSFDDVLNYLTSDTRVPYEKLEKGETARRVREVIADMPENLREILILAYFNEFSYKQMAEILSIPIGTVKSRLHTAVGRFAKDWKAAVGSKKLQ</sequence>